<keyword evidence="3" id="KW-0493">Microtubule</keyword>
<dbReference type="Pfam" id="PF01302">
    <property type="entry name" value="CAP_GLY"/>
    <property type="match status" value="2"/>
</dbReference>
<evidence type="ECO:0000256" key="7">
    <source>
        <dbReference type="SAM" id="MobiDB-lite"/>
    </source>
</evidence>
<evidence type="ECO:0000313" key="9">
    <source>
        <dbReference type="EMBL" id="CAK9107999.1"/>
    </source>
</evidence>
<feature type="compositionally biased region" description="Basic and acidic residues" evidence="7">
    <location>
        <begin position="560"/>
        <end position="575"/>
    </location>
</feature>
<proteinExistence type="predicted"/>
<keyword evidence="6" id="KW-0206">Cytoskeleton</keyword>
<reference evidence="9 10" key="1">
    <citation type="submission" date="2024-02" db="EMBL/GenBank/DDBJ databases">
        <authorList>
            <person name="Chen Y."/>
            <person name="Shah S."/>
            <person name="Dougan E. K."/>
            <person name="Thang M."/>
            <person name="Chan C."/>
        </authorList>
    </citation>
    <scope>NUCLEOTIDE SEQUENCE [LARGE SCALE GENOMIC DNA]</scope>
</reference>
<organism evidence="9 10">
    <name type="scientific">Durusdinium trenchii</name>
    <dbReference type="NCBI Taxonomy" id="1381693"/>
    <lineage>
        <taxon>Eukaryota</taxon>
        <taxon>Sar</taxon>
        <taxon>Alveolata</taxon>
        <taxon>Dinophyceae</taxon>
        <taxon>Suessiales</taxon>
        <taxon>Symbiodiniaceae</taxon>
        <taxon>Durusdinium</taxon>
    </lineage>
</organism>
<evidence type="ECO:0000256" key="5">
    <source>
        <dbReference type="ARBA" id="ARBA00023054"/>
    </source>
</evidence>
<keyword evidence="2" id="KW-0963">Cytoplasm</keyword>
<accession>A0ABP0S6N1</accession>
<feature type="region of interest" description="Disordered" evidence="7">
    <location>
        <begin position="1"/>
        <end position="20"/>
    </location>
</feature>
<dbReference type="SMART" id="SM01052">
    <property type="entry name" value="CAP_GLY"/>
    <property type="match status" value="2"/>
</dbReference>
<dbReference type="PANTHER" id="PTHR18916:SF6">
    <property type="entry name" value="DYNACTIN SUBUNIT 1"/>
    <property type="match status" value="1"/>
</dbReference>
<comment type="subcellular location">
    <subcellularLocation>
        <location evidence="1">Cytoplasm</location>
        <location evidence="1">Cytoskeleton</location>
        <location evidence="1">Spindle</location>
    </subcellularLocation>
</comment>
<evidence type="ECO:0000256" key="3">
    <source>
        <dbReference type="ARBA" id="ARBA00022701"/>
    </source>
</evidence>
<feature type="region of interest" description="Disordered" evidence="7">
    <location>
        <begin position="468"/>
        <end position="491"/>
    </location>
</feature>
<comment type="caution">
    <text evidence="9">The sequence shown here is derived from an EMBL/GenBank/DDBJ whole genome shotgun (WGS) entry which is preliminary data.</text>
</comment>
<evidence type="ECO:0000256" key="6">
    <source>
        <dbReference type="ARBA" id="ARBA00023212"/>
    </source>
</evidence>
<evidence type="ECO:0000256" key="1">
    <source>
        <dbReference type="ARBA" id="ARBA00004186"/>
    </source>
</evidence>
<dbReference type="PANTHER" id="PTHR18916">
    <property type="entry name" value="DYNACTIN 1-RELATED MICROTUBULE-BINDING"/>
    <property type="match status" value="1"/>
</dbReference>
<dbReference type="Gene3D" id="2.30.30.190">
    <property type="entry name" value="CAP Gly-rich-like domain"/>
    <property type="match status" value="2"/>
</dbReference>
<dbReference type="Proteomes" id="UP001642464">
    <property type="component" value="Unassembled WGS sequence"/>
</dbReference>
<sequence>MNQENFTATENSCSEGEPKISDLKEGEEVELVVNGRLACGVVRYVGIVPEASPGVWAGIRLEEPVGKNDGTVRGQFYFQCERGHGIFARPPVLRKKGQFTSAFSVGHEVELVLNGTLVSGVVRYVGTLHEAAGVWAGIRLEEPVGKNDGTVRGQFYFQCERGHGIFVRPDVLAKKGDQAARKVQGAQSVPSVEAEKPEARRVIQRTTQFLKKELSIGHFELQGYNAYNQSKLRSETEELELANREIGVQFEEREAEYMSLQMELNKQCTESMALRKRLKTMETSKSDKTKTMQLEESLQILQSEYKACEDRNRQSKTNWTKMLGKLRQELAESESQKTEAVGEKRLAEETAKSFHVQLQQKESELRRSQDEKEKAAKAANDAEEEARRLHSEKQGLLQAMIGFQPDEAEQEDKLNAEQPAKREAGKLHQEECMMLSKLLVKSEQALEAAKKDSASELGKALERHEAQREALALSEQQLSKSRQGVAQMRSQMQKKLEAMEVANAGLKGELATLKEVLDKSRKELAEAESRKTELTRIAQKAARERRSAEEAAKLLQAQLHQKESELSRSQDEIEAAKAANDAEEEARKLNSEKQGLLEASMALQMNQTELEDKAELMQKEL</sequence>
<dbReference type="SUPFAM" id="SSF74924">
    <property type="entry name" value="Cap-Gly domain"/>
    <property type="match status" value="2"/>
</dbReference>
<protein>
    <recommendedName>
        <fullName evidence="8">CAP-Gly domain-containing protein</fullName>
    </recommendedName>
</protein>
<feature type="region of interest" description="Disordered" evidence="7">
    <location>
        <begin position="558"/>
        <end position="593"/>
    </location>
</feature>
<evidence type="ECO:0000259" key="8">
    <source>
        <dbReference type="PROSITE" id="PS50245"/>
    </source>
</evidence>
<feature type="compositionally biased region" description="Polar residues" evidence="7">
    <location>
        <begin position="1"/>
        <end position="14"/>
    </location>
</feature>
<feature type="domain" description="CAP-Gly" evidence="8">
    <location>
        <begin position="126"/>
        <end position="168"/>
    </location>
</feature>
<evidence type="ECO:0000256" key="2">
    <source>
        <dbReference type="ARBA" id="ARBA00022490"/>
    </source>
</evidence>
<keyword evidence="4" id="KW-0243">Dynein</keyword>
<evidence type="ECO:0000256" key="4">
    <source>
        <dbReference type="ARBA" id="ARBA00023017"/>
    </source>
</evidence>
<dbReference type="InterPro" id="IPR036859">
    <property type="entry name" value="CAP-Gly_dom_sf"/>
</dbReference>
<gene>
    <name evidence="9" type="ORF">SCF082_LOCUS50250</name>
</gene>
<feature type="compositionally biased region" description="Basic and acidic residues" evidence="7">
    <location>
        <begin position="361"/>
        <end position="376"/>
    </location>
</feature>
<feature type="region of interest" description="Disordered" evidence="7">
    <location>
        <begin position="351"/>
        <end position="391"/>
    </location>
</feature>
<keyword evidence="10" id="KW-1185">Reference proteome</keyword>
<keyword evidence="5" id="KW-0175">Coiled coil</keyword>
<feature type="domain" description="CAP-Gly" evidence="8">
    <location>
        <begin position="50"/>
        <end position="89"/>
    </location>
</feature>
<feature type="non-terminal residue" evidence="9">
    <location>
        <position position="621"/>
    </location>
</feature>
<dbReference type="EMBL" id="CAXAMM010043016">
    <property type="protein sequence ID" value="CAK9107999.1"/>
    <property type="molecule type" value="Genomic_DNA"/>
</dbReference>
<feature type="non-terminal residue" evidence="9">
    <location>
        <position position="1"/>
    </location>
</feature>
<feature type="compositionally biased region" description="Polar residues" evidence="7">
    <location>
        <begin position="474"/>
        <end position="491"/>
    </location>
</feature>
<dbReference type="InterPro" id="IPR000938">
    <property type="entry name" value="CAP-Gly_domain"/>
</dbReference>
<dbReference type="PROSITE" id="PS00845">
    <property type="entry name" value="CAP_GLY_1"/>
    <property type="match status" value="2"/>
</dbReference>
<name>A0ABP0S6N1_9DINO</name>
<evidence type="ECO:0000313" key="10">
    <source>
        <dbReference type="Proteomes" id="UP001642464"/>
    </source>
</evidence>
<dbReference type="PROSITE" id="PS50245">
    <property type="entry name" value="CAP_GLY_2"/>
    <property type="match status" value="2"/>
</dbReference>